<keyword evidence="1" id="KW-0456">Lyase</keyword>
<evidence type="ECO:0000256" key="2">
    <source>
        <dbReference type="ARBA" id="ARBA00023444"/>
    </source>
</evidence>
<dbReference type="eggNOG" id="COG1522">
    <property type="taxonomic scope" value="Bacteria"/>
</dbReference>
<gene>
    <name evidence="8" type="ORF">Clopa_0541</name>
</gene>
<organism evidence="8 9">
    <name type="scientific">Clostridium pasteurianum BC1</name>
    <dbReference type="NCBI Taxonomy" id="86416"/>
    <lineage>
        <taxon>Bacteria</taxon>
        <taxon>Bacillati</taxon>
        <taxon>Bacillota</taxon>
        <taxon>Clostridia</taxon>
        <taxon>Eubacteriales</taxon>
        <taxon>Clostridiaceae</taxon>
        <taxon>Clostridium</taxon>
    </lineage>
</organism>
<evidence type="ECO:0000256" key="4">
    <source>
        <dbReference type="ARBA" id="ARBA00023471"/>
    </source>
</evidence>
<dbReference type="Gene3D" id="3.30.70.3460">
    <property type="match status" value="1"/>
</dbReference>
<dbReference type="PATRIC" id="fig|86416.3.peg.521"/>
<dbReference type="RefSeq" id="WP_015613918.1">
    <property type="nucleotide sequence ID" value="NC_021182.1"/>
</dbReference>
<dbReference type="InterPro" id="IPR053953">
    <property type="entry name" value="NirdL-like_HTH"/>
</dbReference>
<dbReference type="EC" id="4.1.1.111" evidence="4"/>
<evidence type="ECO:0000259" key="7">
    <source>
        <dbReference type="Pfam" id="PF22451"/>
    </source>
</evidence>
<comment type="similarity">
    <text evidence="3">Belongs to the Ahb/Nir family.</text>
</comment>
<proteinExistence type="inferred from homology"/>
<dbReference type="STRING" id="86416.Clopa_0541"/>
<evidence type="ECO:0000256" key="3">
    <source>
        <dbReference type="ARBA" id="ARBA00023457"/>
    </source>
</evidence>
<evidence type="ECO:0000313" key="8">
    <source>
        <dbReference type="EMBL" id="AGK95591.1"/>
    </source>
</evidence>
<feature type="domain" description="Siroheme decarboxylase NirL-like HTH" evidence="7">
    <location>
        <begin position="6"/>
        <end position="52"/>
    </location>
</feature>
<dbReference type="HOGENOM" id="CLU_112007_0_1_9"/>
<dbReference type="Pfam" id="PF22451">
    <property type="entry name" value="NirdL-like_HTH"/>
    <property type="match status" value="1"/>
</dbReference>
<protein>
    <recommendedName>
        <fullName evidence="4">siroheme decarboxylase</fullName>
        <ecNumber evidence="4">4.1.1.111</ecNumber>
    </recommendedName>
</protein>
<dbReference type="InterPro" id="IPR036390">
    <property type="entry name" value="WH_DNA-bd_sf"/>
</dbReference>
<comment type="catalytic activity">
    <reaction evidence="5">
        <text>siroheme + 2 H(+) = 12,18-didecarboxysiroheme + 2 CO2</text>
        <dbReference type="Rhea" id="RHEA:19093"/>
        <dbReference type="ChEBI" id="CHEBI:15378"/>
        <dbReference type="ChEBI" id="CHEBI:16526"/>
        <dbReference type="ChEBI" id="CHEBI:60052"/>
        <dbReference type="ChEBI" id="CHEBI:140497"/>
        <dbReference type="EC" id="4.1.1.111"/>
    </reaction>
</comment>
<dbReference type="InterPro" id="IPR050684">
    <property type="entry name" value="HTH-Siroheme_Decarb"/>
</dbReference>
<evidence type="ECO:0000259" key="6">
    <source>
        <dbReference type="Pfam" id="PF17805"/>
    </source>
</evidence>
<reference evidence="8 9" key="1">
    <citation type="submission" date="2012-01" db="EMBL/GenBank/DDBJ databases">
        <title>Complete sequence of chromosome of Clostridium pasteurianum BC1.</title>
        <authorList>
            <consortium name="US DOE Joint Genome Institute"/>
            <person name="Lucas S."/>
            <person name="Han J."/>
            <person name="Lapidus A."/>
            <person name="Cheng J.-F."/>
            <person name="Goodwin L."/>
            <person name="Pitluck S."/>
            <person name="Peters L."/>
            <person name="Mikhailova N."/>
            <person name="Teshima H."/>
            <person name="Detter J.C."/>
            <person name="Han C."/>
            <person name="Tapia R."/>
            <person name="Land M."/>
            <person name="Hauser L."/>
            <person name="Kyrpides N."/>
            <person name="Ivanova N."/>
            <person name="Pagani I."/>
            <person name="Dunn J."/>
            <person name="Taghavi S."/>
            <person name="Francis A."/>
            <person name="van der Lelie D."/>
            <person name="Woyke T."/>
        </authorList>
    </citation>
    <scope>NUCLEOTIDE SEQUENCE [LARGE SCALE GENOMIC DNA]</scope>
    <source>
        <strain evidence="8 9">BC1</strain>
    </source>
</reference>
<dbReference type="PANTHER" id="PTHR43413">
    <property type="entry name" value="TRANSCRIPTIONAL REGULATOR, ASNC FAMILY"/>
    <property type="match status" value="1"/>
</dbReference>
<dbReference type="EMBL" id="CP003261">
    <property type="protein sequence ID" value="AGK95591.1"/>
    <property type="molecule type" value="Genomic_DNA"/>
</dbReference>
<dbReference type="AlphaFoldDB" id="R4K1G1"/>
<dbReference type="KEGG" id="cpas:Clopa_0541"/>
<dbReference type="OrthoDB" id="9806536at2"/>
<name>R4K1G1_CLOPA</name>
<comment type="pathway">
    <text evidence="2">Porphyrin-containing compound metabolism.</text>
</comment>
<dbReference type="SUPFAM" id="SSF46785">
    <property type="entry name" value="Winged helix' DNA-binding domain"/>
    <property type="match status" value="1"/>
</dbReference>
<dbReference type="GO" id="GO:0016829">
    <property type="term" value="F:lyase activity"/>
    <property type="evidence" value="ECO:0007669"/>
    <property type="project" value="UniProtKB-KW"/>
</dbReference>
<dbReference type="PANTHER" id="PTHR43413:SF1">
    <property type="entry name" value="SIROHEME DECARBOXYLASE NIRL SUBUNIT"/>
    <property type="match status" value="1"/>
</dbReference>
<dbReference type="InterPro" id="IPR040523">
    <property type="entry name" value="AsnC_trans_reg2"/>
</dbReference>
<evidence type="ECO:0000256" key="1">
    <source>
        <dbReference type="ARBA" id="ARBA00023239"/>
    </source>
</evidence>
<evidence type="ECO:0000256" key="5">
    <source>
        <dbReference type="ARBA" id="ARBA00048470"/>
    </source>
</evidence>
<accession>R4K1G1</accession>
<dbReference type="Pfam" id="PF17805">
    <property type="entry name" value="AsnC_trans_reg2"/>
    <property type="match status" value="1"/>
</dbReference>
<dbReference type="Proteomes" id="UP000013523">
    <property type="component" value="Chromosome"/>
</dbReference>
<sequence>MLSPLDINIIKKIQGEIPIVPEPYKQIAEELGISQKQLIDKIKEFSSKGIIRRFGAILNHRNAGFKANAMVVWKIPEERIKEITEIMVKFPEVSHCYRRPVFPHWPYNIFTMIHGQTKNHCEKIVAEISRLSHISDYSILYSTCQFKKVSMKYFDNENV</sequence>
<keyword evidence="9" id="KW-1185">Reference proteome</keyword>
<evidence type="ECO:0000313" key="9">
    <source>
        <dbReference type="Proteomes" id="UP000013523"/>
    </source>
</evidence>
<feature type="domain" description="Siroheme decarboxylase AsnC-like ligand binding" evidence="6">
    <location>
        <begin position="63"/>
        <end position="147"/>
    </location>
</feature>